<dbReference type="GO" id="GO:0006744">
    <property type="term" value="P:ubiquinone biosynthetic process"/>
    <property type="evidence" value="ECO:0007669"/>
    <property type="project" value="UniProtKB-KW"/>
</dbReference>
<dbReference type="GO" id="GO:0008813">
    <property type="term" value="F:chorismate lyase activity"/>
    <property type="evidence" value="ECO:0007669"/>
    <property type="project" value="InterPro"/>
</dbReference>
<sequence length="159" mass="17775">MPAEPLADWLQDEGSLTRRLTEAGNQDFHVQLLEQGLQPARTDEATALGMLENQQAWVREVLLHTGGAARVFARSVAPRDTLDLAGLDLANLGTRSLGEILFTDSRIVRGPIEISRYPSAWLPAEWRSEHCWARRSRFSNDQLQLLVCEVFLDGWPPAG</sequence>
<protein>
    <recommendedName>
        <fullName evidence="5">Chorismate lyase</fullName>
    </recommendedName>
</protein>
<gene>
    <name evidence="4" type="ORF">LCGC14_0064960</name>
</gene>
<comment type="caution">
    <text evidence="4">The sequence shown here is derived from an EMBL/GenBank/DDBJ whole genome shotgun (WGS) entry which is preliminary data.</text>
</comment>
<evidence type="ECO:0008006" key="5">
    <source>
        <dbReference type="Google" id="ProtNLM"/>
    </source>
</evidence>
<accession>A0A0F9W379</accession>
<evidence type="ECO:0000256" key="1">
    <source>
        <dbReference type="ARBA" id="ARBA00022490"/>
    </source>
</evidence>
<organism evidence="4">
    <name type="scientific">marine sediment metagenome</name>
    <dbReference type="NCBI Taxonomy" id="412755"/>
    <lineage>
        <taxon>unclassified sequences</taxon>
        <taxon>metagenomes</taxon>
        <taxon>ecological metagenomes</taxon>
    </lineage>
</organism>
<dbReference type="GO" id="GO:0005829">
    <property type="term" value="C:cytosol"/>
    <property type="evidence" value="ECO:0007669"/>
    <property type="project" value="TreeGrafter"/>
</dbReference>
<dbReference type="PANTHER" id="PTHR38683">
    <property type="entry name" value="CHORISMATE PYRUVATE-LYASE"/>
    <property type="match status" value="1"/>
</dbReference>
<keyword evidence="3" id="KW-0456">Lyase</keyword>
<dbReference type="EMBL" id="LAZR01000015">
    <property type="protein sequence ID" value="KKO06688.1"/>
    <property type="molecule type" value="Genomic_DNA"/>
</dbReference>
<dbReference type="HAMAP" id="MF_01632">
    <property type="entry name" value="UbiC"/>
    <property type="match status" value="1"/>
</dbReference>
<evidence type="ECO:0000313" key="4">
    <source>
        <dbReference type="EMBL" id="KKO06688.1"/>
    </source>
</evidence>
<evidence type="ECO:0000256" key="3">
    <source>
        <dbReference type="ARBA" id="ARBA00023239"/>
    </source>
</evidence>
<dbReference type="InterPro" id="IPR028978">
    <property type="entry name" value="Chorismate_lyase_/UTRA_dom_sf"/>
</dbReference>
<dbReference type="InterPro" id="IPR007440">
    <property type="entry name" value="Chorismate--pyruvate_lyase"/>
</dbReference>
<dbReference type="Pfam" id="PF04345">
    <property type="entry name" value="Chor_lyase"/>
    <property type="match status" value="1"/>
</dbReference>
<name>A0A0F9W379_9ZZZZ</name>
<dbReference type="SUPFAM" id="SSF64288">
    <property type="entry name" value="Chorismate lyase-like"/>
    <property type="match status" value="1"/>
</dbReference>
<evidence type="ECO:0000256" key="2">
    <source>
        <dbReference type="ARBA" id="ARBA00022688"/>
    </source>
</evidence>
<dbReference type="AlphaFoldDB" id="A0A0F9W379"/>
<reference evidence="4" key="1">
    <citation type="journal article" date="2015" name="Nature">
        <title>Complex archaea that bridge the gap between prokaryotes and eukaryotes.</title>
        <authorList>
            <person name="Spang A."/>
            <person name="Saw J.H."/>
            <person name="Jorgensen S.L."/>
            <person name="Zaremba-Niedzwiedzka K."/>
            <person name="Martijn J."/>
            <person name="Lind A.E."/>
            <person name="van Eijk R."/>
            <person name="Schleper C."/>
            <person name="Guy L."/>
            <person name="Ettema T.J."/>
        </authorList>
    </citation>
    <scope>NUCLEOTIDE SEQUENCE</scope>
</reference>
<proteinExistence type="inferred from homology"/>
<dbReference type="Gene3D" id="3.40.1410.10">
    <property type="entry name" value="Chorismate lyase-like"/>
    <property type="match status" value="1"/>
</dbReference>
<keyword evidence="1" id="KW-0963">Cytoplasm</keyword>
<keyword evidence="2" id="KW-0831">Ubiquinone biosynthesis</keyword>
<dbReference type="PANTHER" id="PTHR38683:SF1">
    <property type="entry name" value="CHORISMATE PYRUVATE-LYASE"/>
    <property type="match status" value="1"/>
</dbReference>